<dbReference type="GO" id="GO:0008270">
    <property type="term" value="F:zinc ion binding"/>
    <property type="evidence" value="ECO:0007669"/>
    <property type="project" value="UniProtKB-KW"/>
</dbReference>
<evidence type="ECO:0000256" key="1">
    <source>
        <dbReference type="ARBA" id="ARBA00022723"/>
    </source>
</evidence>
<comment type="caution">
    <text evidence="8">The sequence shown here is derived from an EMBL/GenBank/DDBJ whole genome shotgun (WGS) entry which is preliminary data.</text>
</comment>
<gene>
    <name evidence="8" type="ORF">CHS0354_036233</name>
</gene>
<evidence type="ECO:0000256" key="2">
    <source>
        <dbReference type="ARBA" id="ARBA00022771"/>
    </source>
</evidence>
<dbReference type="PROSITE" id="PS50089">
    <property type="entry name" value="ZF_RING_2"/>
    <property type="match status" value="1"/>
</dbReference>
<dbReference type="Pfam" id="PF00097">
    <property type="entry name" value="zf-C3HC4"/>
    <property type="match status" value="1"/>
</dbReference>
<reference evidence="8" key="2">
    <citation type="journal article" date="2021" name="Genome Biol. Evol.">
        <title>Developing a high-quality reference genome for a parasitic bivalve with doubly uniparental inheritance (Bivalvia: Unionida).</title>
        <authorList>
            <person name="Smith C.H."/>
        </authorList>
    </citation>
    <scope>NUCLEOTIDE SEQUENCE</scope>
    <source>
        <strain evidence="8">CHS0354</strain>
        <tissue evidence="8">Mantle</tissue>
    </source>
</reference>
<dbReference type="GO" id="GO:0061630">
    <property type="term" value="F:ubiquitin protein ligase activity"/>
    <property type="evidence" value="ECO:0007669"/>
    <property type="project" value="TreeGrafter"/>
</dbReference>
<evidence type="ECO:0000259" key="6">
    <source>
        <dbReference type="PROSITE" id="PS50089"/>
    </source>
</evidence>
<accession>A0AAE0W2R2</accession>
<sequence>MSTENEDFIATDEVGDSEPELLEDLNCPLCRKVFSSPRRLPCLHSFCHDCLEAHITNVVSIKDSVKELCCPLCGSVACSREFSTSKLVHIFPLNTFLLSVLIKLGSKVKVDLLCNVCQAQDVTSPAADLCTVCEEALCIKCSKMHISSRLSSTHTILEIQDLPSKQETILQNSHIFHCTKHVYIPLELYCKGHETQLCARCFVDDHAKCSEVIKLADETPNLSEALTQTKEQMKELEDELKMFTDIDASNLSNLESDVNDMTIEIRTLKKTINDSLDSLKKRVKEEGYKIFNKEKKRIEELDNCRQSHITAIRNSNVAMESASKYATQTQMLLLTKKINNQLSLTQQYIDDNYLTNDILTLELEVNSQLKSVTKIPRGEIGRVTMKRNDEILLVPDAFK</sequence>
<dbReference type="EMBL" id="JAEAOA010002123">
    <property type="protein sequence ID" value="KAK3598919.1"/>
    <property type="molecule type" value="Genomic_DNA"/>
</dbReference>
<name>A0AAE0W2R2_9BIVA</name>
<organism evidence="8 9">
    <name type="scientific">Potamilus streckersoni</name>
    <dbReference type="NCBI Taxonomy" id="2493646"/>
    <lineage>
        <taxon>Eukaryota</taxon>
        <taxon>Metazoa</taxon>
        <taxon>Spiralia</taxon>
        <taxon>Lophotrochozoa</taxon>
        <taxon>Mollusca</taxon>
        <taxon>Bivalvia</taxon>
        <taxon>Autobranchia</taxon>
        <taxon>Heteroconchia</taxon>
        <taxon>Palaeoheterodonta</taxon>
        <taxon>Unionida</taxon>
        <taxon>Unionoidea</taxon>
        <taxon>Unionidae</taxon>
        <taxon>Ambleminae</taxon>
        <taxon>Lampsilini</taxon>
        <taxon>Potamilus</taxon>
    </lineage>
</organism>
<evidence type="ECO:0000256" key="5">
    <source>
        <dbReference type="SAM" id="Coils"/>
    </source>
</evidence>
<dbReference type="SUPFAM" id="SSF57845">
    <property type="entry name" value="B-box zinc-binding domain"/>
    <property type="match status" value="1"/>
</dbReference>
<keyword evidence="9" id="KW-1185">Reference proteome</keyword>
<keyword evidence="2 4" id="KW-0863">Zinc-finger</keyword>
<evidence type="ECO:0000256" key="4">
    <source>
        <dbReference type="PROSITE-ProRule" id="PRU00024"/>
    </source>
</evidence>
<evidence type="ECO:0000313" key="9">
    <source>
        <dbReference type="Proteomes" id="UP001195483"/>
    </source>
</evidence>
<dbReference type="InterPro" id="IPR018957">
    <property type="entry name" value="Znf_C3HC4_RING-type"/>
</dbReference>
<dbReference type="PROSITE" id="PS50119">
    <property type="entry name" value="ZF_BBOX"/>
    <property type="match status" value="1"/>
</dbReference>
<feature type="domain" description="B box-type" evidence="7">
    <location>
        <begin position="173"/>
        <end position="215"/>
    </location>
</feature>
<evidence type="ECO:0000256" key="3">
    <source>
        <dbReference type="ARBA" id="ARBA00022833"/>
    </source>
</evidence>
<dbReference type="InterPro" id="IPR000315">
    <property type="entry name" value="Znf_B-box"/>
</dbReference>
<feature type="domain" description="RING-type" evidence="6">
    <location>
        <begin position="27"/>
        <end position="73"/>
    </location>
</feature>
<feature type="coiled-coil region" evidence="5">
    <location>
        <begin position="219"/>
        <end position="271"/>
    </location>
</feature>
<reference evidence="8" key="1">
    <citation type="journal article" date="2021" name="Genome Biol. Evol.">
        <title>A High-Quality Reference Genome for a Parasitic Bivalve with Doubly Uniparental Inheritance (Bivalvia: Unionida).</title>
        <authorList>
            <person name="Smith C.H."/>
        </authorList>
    </citation>
    <scope>NUCLEOTIDE SEQUENCE</scope>
    <source>
        <strain evidence="8">CHS0354</strain>
    </source>
</reference>
<keyword evidence="5" id="KW-0175">Coiled coil</keyword>
<evidence type="ECO:0000313" key="8">
    <source>
        <dbReference type="EMBL" id="KAK3598919.1"/>
    </source>
</evidence>
<protein>
    <submittedName>
        <fullName evidence="8">Uncharacterized protein</fullName>
    </submittedName>
</protein>
<dbReference type="PANTHER" id="PTHR25462:SF291">
    <property type="entry name" value="E3 UBIQUITIN-PROTEIN LIGASE TRIM45"/>
    <property type="match status" value="1"/>
</dbReference>
<dbReference type="AlphaFoldDB" id="A0AAE0W2R2"/>
<dbReference type="InterPro" id="IPR013083">
    <property type="entry name" value="Znf_RING/FYVE/PHD"/>
</dbReference>
<evidence type="ECO:0000259" key="7">
    <source>
        <dbReference type="PROSITE" id="PS50119"/>
    </source>
</evidence>
<feature type="non-terminal residue" evidence="8">
    <location>
        <position position="399"/>
    </location>
</feature>
<dbReference type="Gene3D" id="3.30.160.60">
    <property type="entry name" value="Classic Zinc Finger"/>
    <property type="match status" value="1"/>
</dbReference>
<reference evidence="8" key="3">
    <citation type="submission" date="2023-05" db="EMBL/GenBank/DDBJ databases">
        <authorList>
            <person name="Smith C.H."/>
        </authorList>
    </citation>
    <scope>NUCLEOTIDE SEQUENCE</scope>
    <source>
        <strain evidence="8">CHS0354</strain>
        <tissue evidence="8">Mantle</tissue>
    </source>
</reference>
<proteinExistence type="predicted"/>
<dbReference type="SUPFAM" id="SSF57850">
    <property type="entry name" value="RING/U-box"/>
    <property type="match status" value="1"/>
</dbReference>
<dbReference type="SMART" id="SM00184">
    <property type="entry name" value="RING"/>
    <property type="match status" value="1"/>
</dbReference>
<dbReference type="InterPro" id="IPR001841">
    <property type="entry name" value="Znf_RING"/>
</dbReference>
<dbReference type="Proteomes" id="UP001195483">
    <property type="component" value="Unassembled WGS sequence"/>
</dbReference>
<keyword evidence="3" id="KW-0862">Zinc</keyword>
<keyword evidence="1" id="KW-0479">Metal-binding</keyword>
<dbReference type="PROSITE" id="PS00518">
    <property type="entry name" value="ZF_RING_1"/>
    <property type="match status" value="1"/>
</dbReference>
<dbReference type="PANTHER" id="PTHR25462">
    <property type="entry name" value="BONUS, ISOFORM C-RELATED"/>
    <property type="match status" value="1"/>
</dbReference>
<dbReference type="Gene3D" id="3.30.40.10">
    <property type="entry name" value="Zinc/RING finger domain, C3HC4 (zinc finger)"/>
    <property type="match status" value="1"/>
</dbReference>
<dbReference type="InterPro" id="IPR047153">
    <property type="entry name" value="TRIM45/56/19-like"/>
</dbReference>
<dbReference type="InterPro" id="IPR017907">
    <property type="entry name" value="Znf_RING_CS"/>
</dbReference>